<evidence type="ECO:0000313" key="2">
    <source>
        <dbReference type="Proteomes" id="UP001431449"/>
    </source>
</evidence>
<name>A0ABT0GM25_9GAMM</name>
<dbReference type="EMBL" id="JALNMH010000023">
    <property type="protein sequence ID" value="MCK7595597.1"/>
    <property type="molecule type" value="Genomic_DNA"/>
</dbReference>
<sequence>MSHLTDIDAAPMVNRGAIILRPAQPYLDWAASLGGGGPLPSADGEQAVYLVDEWENDRSQQRILQRCFAELFEQELGAWCTDESLWPKKRDLATFKKWFRVEMHSLVVDVSAEPLELVES</sequence>
<evidence type="ECO:0000313" key="1">
    <source>
        <dbReference type="EMBL" id="MCK7595597.1"/>
    </source>
</evidence>
<reference evidence="1" key="1">
    <citation type="submission" date="2022-04" db="EMBL/GenBank/DDBJ databases">
        <title>Lysobacter sp. CAU 1642 isolated from sea sand.</title>
        <authorList>
            <person name="Kim W."/>
        </authorList>
    </citation>
    <scope>NUCLEOTIDE SEQUENCE</scope>
    <source>
        <strain evidence="1">CAU 1642</strain>
    </source>
</reference>
<proteinExistence type="predicted"/>
<gene>
    <name evidence="1" type="ORF">M0G41_18270</name>
</gene>
<protein>
    <submittedName>
        <fullName evidence="1">Uncharacterized protein</fullName>
    </submittedName>
</protein>
<accession>A0ABT0GM25</accession>
<organism evidence="1 2">
    <name type="scientific">Pseudomarimonas salicorniae</name>
    <dbReference type="NCBI Taxonomy" id="2933270"/>
    <lineage>
        <taxon>Bacteria</taxon>
        <taxon>Pseudomonadati</taxon>
        <taxon>Pseudomonadota</taxon>
        <taxon>Gammaproteobacteria</taxon>
        <taxon>Lysobacterales</taxon>
        <taxon>Lysobacteraceae</taxon>
        <taxon>Pseudomarimonas</taxon>
    </lineage>
</organism>
<dbReference type="Proteomes" id="UP001431449">
    <property type="component" value="Unassembled WGS sequence"/>
</dbReference>
<keyword evidence="2" id="KW-1185">Reference proteome</keyword>
<comment type="caution">
    <text evidence="1">The sequence shown here is derived from an EMBL/GenBank/DDBJ whole genome shotgun (WGS) entry which is preliminary data.</text>
</comment>
<dbReference type="RefSeq" id="WP_248211644.1">
    <property type="nucleotide sequence ID" value="NZ_JALNMH010000023.1"/>
</dbReference>